<dbReference type="AlphaFoldDB" id="A0A8H1LI84"/>
<proteinExistence type="predicted"/>
<evidence type="ECO:0000256" key="1">
    <source>
        <dbReference type="SAM" id="MobiDB-lite"/>
    </source>
</evidence>
<evidence type="ECO:0000313" key="3">
    <source>
        <dbReference type="Proteomes" id="UP000298111"/>
    </source>
</evidence>
<dbReference type="GeneID" id="75182968"/>
<feature type="compositionally biased region" description="Basic and acidic residues" evidence="1">
    <location>
        <begin position="1"/>
        <end position="20"/>
    </location>
</feature>
<feature type="region of interest" description="Disordered" evidence="1">
    <location>
        <begin position="1"/>
        <end position="22"/>
    </location>
</feature>
<dbReference type="RefSeq" id="WP_135566998.1">
    <property type="nucleotide sequence ID" value="NZ_CP103060.1"/>
</dbReference>
<dbReference type="EMBL" id="RCIY01000046">
    <property type="protein sequence ID" value="TGG84734.1"/>
    <property type="molecule type" value="Genomic_DNA"/>
</dbReference>
<reference evidence="2 3" key="1">
    <citation type="submission" date="2018-10" db="EMBL/GenBank/DDBJ databases">
        <title>Isolation of pseudouridimycin from Streptomyces albus DSM 40763.</title>
        <authorList>
            <person name="Rosenqvist P."/>
            <person name="Metsae-Ketelae M."/>
            <person name="Virta P."/>
        </authorList>
    </citation>
    <scope>NUCLEOTIDE SEQUENCE [LARGE SCALE GENOMIC DNA]</scope>
    <source>
        <strain evidence="2 3">DSM 40763</strain>
    </source>
</reference>
<comment type="caution">
    <text evidence="2">The sequence shown here is derived from an EMBL/GenBank/DDBJ whole genome shotgun (WGS) entry which is preliminary data.</text>
</comment>
<gene>
    <name evidence="2" type="ORF">D8771_12925</name>
</gene>
<organism evidence="2 3">
    <name type="scientific">Streptomyces albus</name>
    <dbReference type="NCBI Taxonomy" id="1888"/>
    <lineage>
        <taxon>Bacteria</taxon>
        <taxon>Bacillati</taxon>
        <taxon>Actinomycetota</taxon>
        <taxon>Actinomycetes</taxon>
        <taxon>Kitasatosporales</taxon>
        <taxon>Streptomycetaceae</taxon>
        <taxon>Streptomyces</taxon>
    </lineage>
</organism>
<protein>
    <submittedName>
        <fullName evidence="2">Uncharacterized protein</fullName>
    </submittedName>
</protein>
<accession>A0A8H1LI84</accession>
<sequence length="65" mass="7488">MAEWKPKATPRPEHQPKADQFEDDLVALSNEYGYELWGEVINLLVRESRGKRTRIGMLPRCTAST</sequence>
<evidence type="ECO:0000313" key="2">
    <source>
        <dbReference type="EMBL" id="TGG84734.1"/>
    </source>
</evidence>
<dbReference type="Proteomes" id="UP000298111">
    <property type="component" value="Unassembled WGS sequence"/>
</dbReference>
<name>A0A8H1LI84_9ACTN</name>